<evidence type="ECO:0000313" key="2">
    <source>
        <dbReference type="EMBL" id="AEE17458.1"/>
    </source>
</evidence>
<dbReference type="AlphaFoldDB" id="F4LJS8"/>
<dbReference type="PANTHER" id="PTHR47197:SF3">
    <property type="entry name" value="DIHYDRO-HEME D1 DEHYDROGENASE"/>
    <property type="match status" value="1"/>
</dbReference>
<dbReference type="Gene3D" id="2.130.10.10">
    <property type="entry name" value="YVTN repeat-like/Quinoprotein amine dehydrogenase"/>
    <property type="match status" value="1"/>
</dbReference>
<accession>F4LJS8</accession>
<feature type="signal peptide" evidence="1">
    <location>
        <begin position="1"/>
        <end position="25"/>
    </location>
</feature>
<keyword evidence="3" id="KW-1185">Reference proteome</keyword>
<name>F4LJS8_TREBD</name>
<dbReference type="HOGENOM" id="CLU_049724_0_0_12"/>
<feature type="chain" id="PRO_5003316660" description="40-residue YVTN family beta-propeller repeat protein" evidence="1">
    <location>
        <begin position="26"/>
        <end position="352"/>
    </location>
</feature>
<dbReference type="Proteomes" id="UP000006546">
    <property type="component" value="Chromosome"/>
</dbReference>
<dbReference type="InterPro" id="IPR015943">
    <property type="entry name" value="WD40/YVTN_repeat-like_dom_sf"/>
</dbReference>
<evidence type="ECO:0000313" key="3">
    <source>
        <dbReference type="Proteomes" id="UP000006546"/>
    </source>
</evidence>
<dbReference type="RefSeq" id="WP_013759161.1">
    <property type="nucleotide sequence ID" value="NC_015500.1"/>
</dbReference>
<dbReference type="KEGG" id="tbe:Trebr_2043"/>
<gene>
    <name evidence="2" type="ordered locus">Trebr_2043</name>
</gene>
<dbReference type="InterPro" id="IPR051200">
    <property type="entry name" value="Host-pathogen_enzymatic-act"/>
</dbReference>
<reference evidence="3" key="1">
    <citation type="submission" date="2011-04" db="EMBL/GenBank/DDBJ databases">
        <title>The complete genome of Treponema brennaborense DSM 12168.</title>
        <authorList>
            <person name="Lucas S."/>
            <person name="Han J."/>
            <person name="Lapidus A."/>
            <person name="Bruce D."/>
            <person name="Goodwin L."/>
            <person name="Pitluck S."/>
            <person name="Peters L."/>
            <person name="Kyrpides N."/>
            <person name="Mavromatis K."/>
            <person name="Ivanova N."/>
            <person name="Mikhailova N."/>
            <person name="Pagani I."/>
            <person name="Teshima H."/>
            <person name="Detter J.C."/>
            <person name="Tapia R."/>
            <person name="Han C."/>
            <person name="Land M."/>
            <person name="Hauser L."/>
            <person name="Markowitz V."/>
            <person name="Cheng J.-F."/>
            <person name="Hugenholtz P."/>
            <person name="Woyke T."/>
            <person name="Wu D."/>
            <person name="Gronow S."/>
            <person name="Wellnitz S."/>
            <person name="Brambilla E."/>
            <person name="Klenk H.-P."/>
            <person name="Eisen J.A."/>
        </authorList>
    </citation>
    <scope>NUCLEOTIDE SEQUENCE [LARGE SCALE GENOMIC DNA]</scope>
    <source>
        <strain evidence="3">DSM 12168 / CIP 105900 / DD5/3</strain>
    </source>
</reference>
<dbReference type="STRING" id="906968.Trebr_2043"/>
<dbReference type="InterPro" id="IPR011048">
    <property type="entry name" value="Haem_d1_sf"/>
</dbReference>
<sequence>MKIKHGARLTALIAALAVLTVQISAQTLSVTKSAVLPCGKQPKQVLFTPDGKAVVLPLLDDTGFEVITLPAAGEPAQTETPASRSVVRPPRAERKGFAEGLFVPEKGAFFISQMTTGYVYEYAYPGFTLRREIPVGGEWCKFIAWDGTRQRLAVSNWISNTVSIIDYESGKTVKTVRTAAAPRGLAFTENGNTLIVTCFDGGVVQKIHVESGTETARIGVPKSAMRHIAVTADETRAYVSDMYHAAVYEIDLAAFTVTDTYRVFNNPNTICLYKDRYLFVSSRGPNDPVDYTRRSPENGKITVIDTAAKTVLAAIDGGNQPTGLSVAPDGSSFCFSNFQDANVELYRIRFAE</sequence>
<evidence type="ECO:0008006" key="4">
    <source>
        <dbReference type="Google" id="ProtNLM"/>
    </source>
</evidence>
<dbReference type="eggNOG" id="COG3391">
    <property type="taxonomic scope" value="Bacteria"/>
</dbReference>
<protein>
    <recommendedName>
        <fullName evidence="4">40-residue YVTN family beta-propeller repeat protein</fullName>
    </recommendedName>
</protein>
<dbReference type="SUPFAM" id="SSF51004">
    <property type="entry name" value="C-terminal (heme d1) domain of cytochrome cd1-nitrite reductase"/>
    <property type="match status" value="1"/>
</dbReference>
<proteinExistence type="predicted"/>
<evidence type="ECO:0000256" key="1">
    <source>
        <dbReference type="SAM" id="SignalP"/>
    </source>
</evidence>
<dbReference type="OrthoDB" id="9772811at2"/>
<dbReference type="EMBL" id="CP002696">
    <property type="protein sequence ID" value="AEE17458.1"/>
    <property type="molecule type" value="Genomic_DNA"/>
</dbReference>
<organism evidence="2 3">
    <name type="scientific">Treponema brennaborense (strain DSM 12168 / CIP 105900 / DD5/3)</name>
    <dbReference type="NCBI Taxonomy" id="906968"/>
    <lineage>
        <taxon>Bacteria</taxon>
        <taxon>Pseudomonadati</taxon>
        <taxon>Spirochaetota</taxon>
        <taxon>Spirochaetia</taxon>
        <taxon>Spirochaetales</taxon>
        <taxon>Treponemataceae</taxon>
        <taxon>Treponema</taxon>
    </lineage>
</organism>
<dbReference type="PANTHER" id="PTHR47197">
    <property type="entry name" value="PROTEIN NIRF"/>
    <property type="match status" value="1"/>
</dbReference>
<keyword evidence="1" id="KW-0732">Signal</keyword>